<gene>
    <name evidence="2" type="ORF">K8352_07255</name>
</gene>
<comment type="caution">
    <text evidence="2">The sequence shown here is derived from an EMBL/GenBank/DDBJ whole genome shotgun (WGS) entry which is preliminary data.</text>
</comment>
<dbReference type="RefSeq" id="WP_317901686.1">
    <property type="nucleotide sequence ID" value="NZ_JAIRBC010000009.1"/>
</dbReference>
<proteinExistence type="predicted"/>
<keyword evidence="3" id="KW-1185">Reference proteome</keyword>
<organism evidence="2 3">
    <name type="scientific">Cerina litoralis</name>
    <dbReference type="NCBI Taxonomy" id="2874477"/>
    <lineage>
        <taxon>Bacteria</taxon>
        <taxon>Pseudomonadati</taxon>
        <taxon>Bacteroidota</taxon>
        <taxon>Flavobacteriia</taxon>
        <taxon>Flavobacteriales</taxon>
        <taxon>Flavobacteriaceae</taxon>
        <taxon>Cerina</taxon>
    </lineage>
</organism>
<dbReference type="AlphaFoldDB" id="A0AAE3EUU3"/>
<accession>A0AAE3EUU3</accession>
<dbReference type="Proteomes" id="UP001200642">
    <property type="component" value="Unassembled WGS sequence"/>
</dbReference>
<evidence type="ECO:0000313" key="2">
    <source>
        <dbReference type="EMBL" id="MCG2460539.1"/>
    </source>
</evidence>
<name>A0AAE3EUU3_9FLAO</name>
<dbReference type="InterPro" id="IPR031493">
    <property type="entry name" value="Zinc_ribbon_15"/>
</dbReference>
<feature type="domain" description="Zinc-ribbon 15" evidence="1">
    <location>
        <begin position="21"/>
        <end position="69"/>
    </location>
</feature>
<evidence type="ECO:0000313" key="3">
    <source>
        <dbReference type="Proteomes" id="UP001200642"/>
    </source>
</evidence>
<dbReference type="EMBL" id="JAIRBC010000009">
    <property type="protein sequence ID" value="MCG2460539.1"/>
    <property type="molecule type" value="Genomic_DNA"/>
</dbReference>
<protein>
    <submittedName>
        <fullName evidence="2">Zinc ribbon domain-containing protein</fullName>
    </submittedName>
</protein>
<dbReference type="Pfam" id="PF17032">
    <property type="entry name" value="Zn_ribbon_15"/>
    <property type="match status" value="1"/>
</dbReference>
<sequence length="83" mass="9866">MFFLFFGTRPGKTETRTLHNIACPYCGQTSTLTALRTPNYFHIFWLPLFKIGTSETMECSHCKKAYFKDEFTDEMRRELDRLK</sequence>
<evidence type="ECO:0000259" key="1">
    <source>
        <dbReference type="Pfam" id="PF17032"/>
    </source>
</evidence>
<reference evidence="2" key="1">
    <citation type="submission" date="2023-02" db="EMBL/GenBank/DDBJ databases">
        <title>Genome of Flavobacteriaceae gen. nov. sp. strain F89.</title>
        <authorList>
            <person name="Wang Y."/>
        </authorList>
    </citation>
    <scope>NUCLEOTIDE SEQUENCE</scope>
    <source>
        <strain evidence="2">F89</strain>
    </source>
</reference>